<organism evidence="4 5">
    <name type="scientific">Jiella pelagia</name>
    <dbReference type="NCBI Taxonomy" id="2986949"/>
    <lineage>
        <taxon>Bacteria</taxon>
        <taxon>Pseudomonadati</taxon>
        <taxon>Pseudomonadota</taxon>
        <taxon>Alphaproteobacteria</taxon>
        <taxon>Hyphomicrobiales</taxon>
        <taxon>Aurantimonadaceae</taxon>
        <taxon>Jiella</taxon>
    </lineage>
</organism>
<accession>A0ABY7BVL7</accession>
<dbReference type="RefSeq" id="WP_268879230.1">
    <property type="nucleotide sequence ID" value="NZ_CP114028.1"/>
</dbReference>
<keyword evidence="4" id="KW-0614">Plasmid</keyword>
<keyword evidence="5" id="KW-1185">Reference proteome</keyword>
<protein>
    <submittedName>
        <fullName evidence="4">LacI family DNA-binding transcriptional regulator</fullName>
    </submittedName>
</protein>
<dbReference type="InterPro" id="IPR010982">
    <property type="entry name" value="Lambda_DNA-bd_dom_sf"/>
</dbReference>
<name>A0ABY7BVL7_9HYPH</name>
<evidence type="ECO:0000313" key="4">
    <source>
        <dbReference type="EMBL" id="WAP66784.1"/>
    </source>
</evidence>
<dbReference type="GO" id="GO:0003677">
    <property type="term" value="F:DNA binding"/>
    <property type="evidence" value="ECO:0007669"/>
    <property type="project" value="UniProtKB-KW"/>
</dbReference>
<dbReference type="Proteomes" id="UP001164020">
    <property type="component" value="Plasmid unnamed1"/>
</dbReference>
<dbReference type="Pfam" id="PF13407">
    <property type="entry name" value="Peripla_BP_4"/>
    <property type="match status" value="1"/>
</dbReference>
<evidence type="ECO:0000256" key="2">
    <source>
        <dbReference type="ARBA" id="ARBA00007639"/>
    </source>
</evidence>
<comment type="subcellular location">
    <subcellularLocation>
        <location evidence="1">Periplasm</location>
    </subcellularLocation>
</comment>
<proteinExistence type="inferred from homology"/>
<dbReference type="EMBL" id="CP114028">
    <property type="protein sequence ID" value="WAP66784.1"/>
    <property type="molecule type" value="Genomic_DNA"/>
</dbReference>
<evidence type="ECO:0000256" key="1">
    <source>
        <dbReference type="ARBA" id="ARBA00004418"/>
    </source>
</evidence>
<dbReference type="CDD" id="cd06307">
    <property type="entry name" value="PBP1_sugar_binding"/>
    <property type="match status" value="1"/>
</dbReference>
<dbReference type="SUPFAM" id="SSF47413">
    <property type="entry name" value="lambda repressor-like DNA-binding domains"/>
    <property type="match status" value="1"/>
</dbReference>
<geneLocation type="plasmid" evidence="4 5">
    <name>unnamed1</name>
</geneLocation>
<dbReference type="PANTHER" id="PTHR30036">
    <property type="entry name" value="D-XYLOSE-BINDING PERIPLASMIC PROTEIN"/>
    <property type="match status" value="1"/>
</dbReference>
<feature type="domain" description="Periplasmic binding protein" evidence="3">
    <location>
        <begin position="113"/>
        <end position="303"/>
    </location>
</feature>
<dbReference type="Gene3D" id="3.40.50.2300">
    <property type="match status" value="2"/>
</dbReference>
<sequence>MKKISIKDLSTATGLSRATIDRALNGRGSVHPRTQKVIDAALEELQIGDVPAALQDVPIDIVLRVGRGMIAQVAGSLTALGKPSIALHDMYQKNEVEMLDQVRALCADPSRPLILTAKNSEPLRAELAEARARGKRIVTFVSDLPHDTRDAFVSIDNRMAGECAAFVLGGLFGNRGARFGVVIGDYAFSCHEEREMGFRSYLRAHFPGISLVHEARGEDSYEGTRDAVGQMLAAHPDLDAIYNVAGGNAGLADALRMAGLAGEQTILSHEANHITAPLLREGIVDYVLAQDTSAMMGQALRLATLPSLPAESPIHHVDFGVYTRFNIPGFVTPRAPVLHG</sequence>
<dbReference type="InterPro" id="IPR050555">
    <property type="entry name" value="Bact_Solute-Bind_Prot2"/>
</dbReference>
<dbReference type="InterPro" id="IPR025997">
    <property type="entry name" value="SBP_2_dom"/>
</dbReference>
<dbReference type="SUPFAM" id="SSF53822">
    <property type="entry name" value="Periplasmic binding protein-like I"/>
    <property type="match status" value="1"/>
</dbReference>
<reference evidence="4" key="1">
    <citation type="submission" date="2022-12" db="EMBL/GenBank/DDBJ databases">
        <title>Jiella pelagia sp. nov., isolated from phosphonate enriched culture of Northwest Pacific surface seawater.</title>
        <authorList>
            <person name="Shin D.Y."/>
            <person name="Hwang C.Y."/>
        </authorList>
    </citation>
    <scope>NUCLEOTIDE SEQUENCE</scope>
    <source>
        <strain evidence="4">HL-NP1</strain>
        <plasmid evidence="4">unnamed1</plasmid>
    </source>
</reference>
<keyword evidence="4" id="KW-0238">DNA-binding</keyword>
<dbReference type="InterPro" id="IPR028082">
    <property type="entry name" value="Peripla_BP_I"/>
</dbReference>
<dbReference type="PANTHER" id="PTHR30036:SF7">
    <property type="entry name" value="ABC TRANSPORTER PERIPLASMIC-BINDING PROTEIN YPHF"/>
    <property type="match status" value="1"/>
</dbReference>
<gene>
    <name evidence="4" type="ORF">OH818_00010</name>
</gene>
<evidence type="ECO:0000259" key="3">
    <source>
        <dbReference type="Pfam" id="PF13407"/>
    </source>
</evidence>
<dbReference type="Gene3D" id="1.10.260.40">
    <property type="entry name" value="lambda repressor-like DNA-binding domains"/>
    <property type="match status" value="1"/>
</dbReference>
<comment type="similarity">
    <text evidence="2">Belongs to the bacterial solute-binding protein 2 family.</text>
</comment>
<evidence type="ECO:0000313" key="5">
    <source>
        <dbReference type="Proteomes" id="UP001164020"/>
    </source>
</evidence>